<evidence type="ECO:0000313" key="3">
    <source>
        <dbReference type="Proteomes" id="UP000838100"/>
    </source>
</evidence>
<dbReference type="Pfam" id="PF00899">
    <property type="entry name" value="ThiF"/>
    <property type="match status" value="1"/>
</dbReference>
<comment type="caution">
    <text evidence="2">The sequence shown here is derived from an EMBL/GenBank/DDBJ whole genome shotgun (WGS) entry which is preliminary data.</text>
</comment>
<proteinExistence type="predicted"/>
<dbReference type="GO" id="GO:0016874">
    <property type="term" value="F:ligase activity"/>
    <property type="evidence" value="ECO:0007669"/>
    <property type="project" value="UniProtKB-KW"/>
</dbReference>
<dbReference type="CDD" id="cd00755">
    <property type="entry name" value="YgdL_like"/>
    <property type="match status" value="1"/>
</dbReference>
<dbReference type="Gene3D" id="3.40.50.720">
    <property type="entry name" value="NAD(P)-binding Rossmann-like Domain"/>
    <property type="match status" value="1"/>
</dbReference>
<dbReference type="InterPro" id="IPR035985">
    <property type="entry name" value="Ubiquitin-activating_enz"/>
</dbReference>
<gene>
    <name evidence="2" type="primary">tcdA</name>
    <name evidence="2" type="ORF">SIN8267_00971</name>
</gene>
<feature type="domain" description="THIF-type NAD/FAD binding fold" evidence="1">
    <location>
        <begin position="15"/>
        <end position="252"/>
    </location>
</feature>
<dbReference type="NCBIfam" id="NF011696">
    <property type="entry name" value="PRK15116.1"/>
    <property type="match status" value="1"/>
</dbReference>
<dbReference type="RefSeq" id="WP_237443539.1">
    <property type="nucleotide sequence ID" value="NZ_CAKLPX010000001.1"/>
</dbReference>
<dbReference type="PANTHER" id="PTHR43267">
    <property type="entry name" value="TRNA THREONYLCARBAMOYLADENOSINE DEHYDRATASE"/>
    <property type="match status" value="1"/>
</dbReference>
<accession>A0ABN8EF48</accession>
<reference evidence="2" key="1">
    <citation type="submission" date="2021-12" db="EMBL/GenBank/DDBJ databases">
        <authorList>
            <person name="Rodrigo-Torres L."/>
            <person name="Arahal R. D."/>
            <person name="Lucena T."/>
        </authorList>
    </citation>
    <scope>NUCLEOTIDE SEQUENCE</scope>
    <source>
        <strain evidence="2">CECT 8267</strain>
    </source>
</reference>
<keyword evidence="2" id="KW-0436">Ligase</keyword>
<keyword evidence="3" id="KW-1185">Reference proteome</keyword>
<evidence type="ECO:0000313" key="2">
    <source>
        <dbReference type="EMBL" id="CAH0990871.1"/>
    </source>
</evidence>
<name>A0ABN8EF48_9GAMM</name>
<dbReference type="InterPro" id="IPR000594">
    <property type="entry name" value="ThiF_NAD_FAD-bd"/>
</dbReference>
<dbReference type="InterPro" id="IPR045886">
    <property type="entry name" value="ThiF/MoeB/HesA"/>
</dbReference>
<organism evidence="2 3">
    <name type="scientific">Sinobacterium norvegicum</name>
    <dbReference type="NCBI Taxonomy" id="1641715"/>
    <lineage>
        <taxon>Bacteria</taxon>
        <taxon>Pseudomonadati</taxon>
        <taxon>Pseudomonadota</taxon>
        <taxon>Gammaproteobacteria</taxon>
        <taxon>Cellvibrionales</taxon>
        <taxon>Spongiibacteraceae</taxon>
        <taxon>Sinobacterium</taxon>
    </lineage>
</organism>
<protein>
    <submittedName>
        <fullName evidence="2">tRNA threonylcarbamoyladenosine dehydratase</fullName>
        <ecNumber evidence="2">6.1.-.-</ecNumber>
    </submittedName>
</protein>
<dbReference type="EC" id="6.1.-.-" evidence="2"/>
<evidence type="ECO:0000259" key="1">
    <source>
        <dbReference type="Pfam" id="PF00899"/>
    </source>
</evidence>
<dbReference type="SUPFAM" id="SSF69572">
    <property type="entry name" value="Activating enzymes of the ubiquitin-like proteins"/>
    <property type="match status" value="1"/>
</dbReference>
<dbReference type="PANTHER" id="PTHR43267:SF1">
    <property type="entry name" value="TRNA THREONYLCARBAMOYLADENOSINE DEHYDRATASE"/>
    <property type="match status" value="1"/>
</dbReference>
<dbReference type="Proteomes" id="UP000838100">
    <property type="component" value="Unassembled WGS sequence"/>
</dbReference>
<sequence>MSSSYDQRFGGISRLYGRDNSQLFSRSHVCVVGIGGVGSWAAEALARSGIGQITLIDMDDICVTNSNRQIHAMADTVGQSKVEVMAARIRLINPECVVSEIEDFITEETLFELIDKRFDYVIDAIDSANNKARLIHHCKRNKIGIVTTGAAGGQIDPTQITVTDLTKTVNDPLAKKVKQLLRRHYNFSKTRNFSVPCVYSTEKLRYPQPDGSSCETKSVMTDGVRLDCSGGFGSATVVTASFAFAAVAKVLEKLVLKAELKKAAERGE</sequence>
<dbReference type="EMBL" id="CAKLPX010000001">
    <property type="protein sequence ID" value="CAH0990871.1"/>
    <property type="molecule type" value="Genomic_DNA"/>
</dbReference>